<evidence type="ECO:0000256" key="3">
    <source>
        <dbReference type="ARBA" id="ARBA00022679"/>
    </source>
</evidence>
<feature type="transmembrane region" description="Helical" evidence="13">
    <location>
        <begin position="119"/>
        <end position="137"/>
    </location>
</feature>
<evidence type="ECO:0000256" key="9">
    <source>
        <dbReference type="ARBA" id="ARBA00023588"/>
    </source>
</evidence>
<evidence type="ECO:0000256" key="2">
    <source>
        <dbReference type="ARBA" id="ARBA00022475"/>
    </source>
</evidence>
<feature type="transmembrane region" description="Helical" evidence="13">
    <location>
        <begin position="31"/>
        <end position="48"/>
    </location>
</feature>
<protein>
    <recommendedName>
        <fullName evidence="11">Glycosyl-4,4'-diaponeurosporenoate acyltransferase</fullName>
    </recommendedName>
</protein>
<keyword evidence="2" id="KW-1003">Cell membrane</keyword>
<feature type="transmembrane region" description="Helical" evidence="13">
    <location>
        <begin position="143"/>
        <end position="161"/>
    </location>
</feature>
<evidence type="ECO:0000256" key="6">
    <source>
        <dbReference type="ARBA" id="ARBA00022989"/>
    </source>
</evidence>
<evidence type="ECO:0000256" key="5">
    <source>
        <dbReference type="ARBA" id="ARBA00022729"/>
    </source>
</evidence>
<keyword evidence="4 13" id="KW-0812">Transmembrane</keyword>
<keyword evidence="7 13" id="KW-0472">Membrane</keyword>
<comment type="function">
    <text evidence="12">Catalyzes the acylation of glycosyl-4,4'-diaponeurosporenoate, i.e. the esterification of glucose at the C6'' position with the carboxyl group of the C(15) fatty acid 12-methyltetradecanoic acid, to yield staphyloxanthin. This is the last step in the biosynthesis of this orange pigment, present in most staphylococci strains.</text>
</comment>
<keyword evidence="3" id="KW-0808">Transferase</keyword>
<dbReference type="Proteomes" id="UP001264980">
    <property type="component" value="Unassembled WGS sequence"/>
</dbReference>
<evidence type="ECO:0000256" key="10">
    <source>
        <dbReference type="ARBA" id="ARBA00023603"/>
    </source>
</evidence>
<comment type="similarity">
    <text evidence="10">Belongs to the acyltransferase CrtO family.</text>
</comment>
<evidence type="ECO:0000256" key="12">
    <source>
        <dbReference type="ARBA" id="ARBA00025324"/>
    </source>
</evidence>
<evidence type="ECO:0000256" key="7">
    <source>
        <dbReference type="ARBA" id="ARBA00023136"/>
    </source>
</evidence>
<evidence type="ECO:0000256" key="11">
    <source>
        <dbReference type="ARBA" id="ARBA00023667"/>
    </source>
</evidence>
<comment type="subcellular location">
    <subcellularLocation>
        <location evidence="1">Cell membrane</location>
        <topology evidence="1">Single-pass membrane protein</topology>
    </subcellularLocation>
</comment>
<evidence type="ECO:0000313" key="15">
    <source>
        <dbReference type="Proteomes" id="UP001264980"/>
    </source>
</evidence>
<dbReference type="Pfam" id="PF18927">
    <property type="entry name" value="CrtO"/>
    <property type="match status" value="1"/>
</dbReference>
<sequence length="184" mass="21150">MLIKWVKILLVVGLALVTTVLMLRYMDVTSAAFSFGFNFAQMFWVSVLETQLKPALDSPYFNAFPFEKDGKLYRRLGVEWYRAILTKSGWEKLRQKSTPIRKSLRDFEAYERASRVAEAGHLVAGAVVLIVTGYVIVAYSAKAALWLVVFNVFLNLYPVLLQRYIRPRLLRTIEKLRKSHLVAS</sequence>
<keyword evidence="15" id="KW-1185">Reference proteome</keyword>
<evidence type="ECO:0000256" key="4">
    <source>
        <dbReference type="ARBA" id="ARBA00022692"/>
    </source>
</evidence>
<feature type="transmembrane region" description="Helical" evidence="13">
    <location>
        <begin position="7"/>
        <end position="25"/>
    </location>
</feature>
<dbReference type="InterPro" id="IPR044021">
    <property type="entry name" value="CrtO"/>
</dbReference>
<comment type="caution">
    <text evidence="14">The sequence shown here is derived from an EMBL/GenBank/DDBJ whole genome shotgun (WGS) entry which is preliminary data.</text>
</comment>
<gene>
    <name evidence="14" type="ORF">J2W84_006003</name>
</gene>
<accession>A0ABU1R6A4</accession>
<keyword evidence="8" id="KW-0012">Acyltransferase</keyword>
<comment type="pathway">
    <text evidence="9">Carotenoid biosynthesis; staphyloxanthin biosynthesis; staphyloxanthin from farnesyl diphosphate: step 5/5.</text>
</comment>
<evidence type="ECO:0000256" key="13">
    <source>
        <dbReference type="SAM" id="Phobius"/>
    </source>
</evidence>
<name>A0ABU1R6A4_9BACT</name>
<proteinExistence type="inferred from homology"/>
<evidence type="ECO:0000256" key="1">
    <source>
        <dbReference type="ARBA" id="ARBA00004162"/>
    </source>
</evidence>
<reference evidence="14 15" key="1">
    <citation type="submission" date="2023-07" db="EMBL/GenBank/DDBJ databases">
        <title>Sorghum-associated microbial communities from plants grown in Nebraska, USA.</title>
        <authorList>
            <person name="Schachtman D."/>
        </authorList>
    </citation>
    <scope>NUCLEOTIDE SEQUENCE [LARGE SCALE GENOMIC DNA]</scope>
    <source>
        <strain evidence="14 15">BE57</strain>
    </source>
</reference>
<evidence type="ECO:0000256" key="8">
    <source>
        <dbReference type="ARBA" id="ARBA00023315"/>
    </source>
</evidence>
<evidence type="ECO:0000313" key="14">
    <source>
        <dbReference type="EMBL" id="MDR6808938.1"/>
    </source>
</evidence>
<keyword evidence="6 13" id="KW-1133">Transmembrane helix</keyword>
<dbReference type="RefSeq" id="WP_309991610.1">
    <property type="nucleotide sequence ID" value="NZ_JAVDTI010000008.1"/>
</dbReference>
<dbReference type="EMBL" id="JAVDTI010000008">
    <property type="protein sequence ID" value="MDR6808938.1"/>
    <property type="molecule type" value="Genomic_DNA"/>
</dbReference>
<organism evidence="14 15">
    <name type="scientific">Dyadobacter fermentans</name>
    <dbReference type="NCBI Taxonomy" id="94254"/>
    <lineage>
        <taxon>Bacteria</taxon>
        <taxon>Pseudomonadati</taxon>
        <taxon>Bacteroidota</taxon>
        <taxon>Cytophagia</taxon>
        <taxon>Cytophagales</taxon>
        <taxon>Spirosomataceae</taxon>
        <taxon>Dyadobacter</taxon>
    </lineage>
</organism>
<keyword evidence="5" id="KW-0732">Signal</keyword>